<protein>
    <submittedName>
        <fullName evidence="2">Uncharacterized protein</fullName>
    </submittedName>
</protein>
<dbReference type="RefSeq" id="WP_106056783.1">
    <property type="nucleotide sequence ID" value="NZ_CAURSC010000002.1"/>
</dbReference>
<keyword evidence="3" id="KW-1185">Reference proteome</keyword>
<gene>
    <name evidence="2" type="ORF">C5Q96_02200</name>
</gene>
<proteinExistence type="predicted"/>
<dbReference type="Proteomes" id="UP000237883">
    <property type="component" value="Chromosome"/>
</dbReference>
<evidence type="ECO:0000256" key="1">
    <source>
        <dbReference type="SAM" id="Phobius"/>
    </source>
</evidence>
<evidence type="ECO:0000313" key="3">
    <source>
        <dbReference type="Proteomes" id="UP000237883"/>
    </source>
</evidence>
<sequence length="63" mass="7070">MKKIFKVFMIVLQISLATAGLIELIHYLNGSGSTMSPYLTGSSAVVFYLWGIRNILTFNKENE</sequence>
<keyword evidence="1" id="KW-0472">Membrane</keyword>
<evidence type="ECO:0000313" key="2">
    <source>
        <dbReference type="EMBL" id="AVM47728.1"/>
    </source>
</evidence>
<organism evidence="2 3">
    <name type="scientific">Mogibacterium diversum</name>
    <dbReference type="NCBI Taxonomy" id="114527"/>
    <lineage>
        <taxon>Bacteria</taxon>
        <taxon>Bacillati</taxon>
        <taxon>Bacillota</taxon>
        <taxon>Clostridia</taxon>
        <taxon>Peptostreptococcales</taxon>
        <taxon>Anaerovoracaceae</taxon>
        <taxon>Mogibacterium</taxon>
    </lineage>
</organism>
<name>A0A2S0L357_9FIRM</name>
<feature type="transmembrane region" description="Helical" evidence="1">
    <location>
        <begin position="7"/>
        <end position="29"/>
    </location>
</feature>
<dbReference type="AlphaFoldDB" id="A0A2S0L357"/>
<dbReference type="EMBL" id="CP027228">
    <property type="protein sequence ID" value="AVM47728.1"/>
    <property type="molecule type" value="Genomic_DNA"/>
</dbReference>
<keyword evidence="1" id="KW-1133">Transmembrane helix</keyword>
<accession>A0A2S0L357</accession>
<reference evidence="3" key="1">
    <citation type="submission" date="2018-02" db="EMBL/GenBank/DDBJ databases">
        <authorList>
            <person name="Holder M.E."/>
            <person name="Ajami N.J."/>
            <person name="Petrosino J.F."/>
        </authorList>
    </citation>
    <scope>NUCLEOTIDE SEQUENCE [LARGE SCALE GENOMIC DNA]</scope>
    <source>
        <strain evidence="3">CCUG 47132</strain>
    </source>
</reference>
<dbReference type="GeneID" id="78391065"/>
<dbReference type="KEGG" id="mdv:C5Q96_02200"/>
<dbReference type="OrthoDB" id="9929168at2"/>
<keyword evidence="1" id="KW-0812">Transmembrane</keyword>
<feature type="transmembrane region" description="Helical" evidence="1">
    <location>
        <begin position="35"/>
        <end position="56"/>
    </location>
</feature>